<dbReference type="InterPro" id="IPR000674">
    <property type="entry name" value="Ald_Oxase/Xan_DH_a/b"/>
</dbReference>
<reference evidence="3 4" key="1">
    <citation type="submission" date="2018-06" db="EMBL/GenBank/DDBJ databases">
        <title>Genomic Encyclopedia of Type Strains, Phase IV (KMG-IV): sequencing the most valuable type-strain genomes for metagenomic binning, comparative biology and taxonomic classification.</title>
        <authorList>
            <person name="Goeker M."/>
        </authorList>
    </citation>
    <scope>NUCLEOTIDE SEQUENCE [LARGE SCALE GENOMIC DNA]</scope>
    <source>
        <strain evidence="3 4">DSM 24875</strain>
    </source>
</reference>
<dbReference type="Pfam" id="PF02738">
    <property type="entry name" value="MoCoBD_1"/>
    <property type="match status" value="1"/>
</dbReference>
<evidence type="ECO:0000313" key="3">
    <source>
        <dbReference type="EMBL" id="RBP11378.1"/>
    </source>
</evidence>
<keyword evidence="4" id="KW-1185">Reference proteome</keyword>
<dbReference type="InterPro" id="IPR012368">
    <property type="entry name" value="OxRdtase_Mopterin-bd_su_IorB"/>
</dbReference>
<dbReference type="PANTHER" id="PTHR47495">
    <property type="entry name" value="ALDEHYDE DEHYDROGENASE"/>
    <property type="match status" value="1"/>
</dbReference>
<dbReference type="GO" id="GO:0016491">
    <property type="term" value="F:oxidoreductase activity"/>
    <property type="evidence" value="ECO:0007669"/>
    <property type="project" value="InterPro"/>
</dbReference>
<dbReference type="PANTHER" id="PTHR47495:SF2">
    <property type="entry name" value="ALDEHYDE DEHYDROGENASE"/>
    <property type="match status" value="1"/>
</dbReference>
<dbReference type="PROSITE" id="PS51318">
    <property type="entry name" value="TAT"/>
    <property type="match status" value="1"/>
</dbReference>
<dbReference type="Gene3D" id="3.90.1170.50">
    <property type="entry name" value="Aldehyde oxidase/xanthine dehydrogenase, a/b hammerhead"/>
    <property type="match status" value="1"/>
</dbReference>
<dbReference type="SUPFAM" id="SSF54665">
    <property type="entry name" value="CO dehydrogenase molybdoprotein N-domain-like"/>
    <property type="match status" value="1"/>
</dbReference>
<dbReference type="InterPro" id="IPR037165">
    <property type="entry name" value="AldOxase/xan_DH_Mopterin-bd_sf"/>
</dbReference>
<accession>A0A366F9U0</accession>
<evidence type="ECO:0000256" key="1">
    <source>
        <dbReference type="SAM" id="SignalP"/>
    </source>
</evidence>
<comment type="caution">
    <text evidence="3">The sequence shown here is derived from an EMBL/GenBank/DDBJ whole genome shotgun (WGS) entry which is preliminary data.</text>
</comment>
<dbReference type="InterPro" id="IPR052516">
    <property type="entry name" value="N-heterocyclic_Hydroxylase"/>
</dbReference>
<protein>
    <submittedName>
        <fullName evidence="3">Isoquinoline 1-oxidoreductase beta subunit</fullName>
    </submittedName>
</protein>
<dbReference type="InterPro" id="IPR046867">
    <property type="entry name" value="AldOxase/xan_DH_MoCoBD2"/>
</dbReference>
<organism evidence="3 4">
    <name type="scientific">Roseiarcus fermentans</name>
    <dbReference type="NCBI Taxonomy" id="1473586"/>
    <lineage>
        <taxon>Bacteria</taxon>
        <taxon>Pseudomonadati</taxon>
        <taxon>Pseudomonadota</taxon>
        <taxon>Alphaproteobacteria</taxon>
        <taxon>Hyphomicrobiales</taxon>
        <taxon>Roseiarcaceae</taxon>
        <taxon>Roseiarcus</taxon>
    </lineage>
</organism>
<feature type="domain" description="Aldehyde oxidase/xanthine dehydrogenase a/b hammerhead" evidence="2">
    <location>
        <begin position="216"/>
        <end position="294"/>
    </location>
</feature>
<dbReference type="InterPro" id="IPR008274">
    <property type="entry name" value="AldOxase/xan_DH_MoCoBD1"/>
</dbReference>
<dbReference type="Pfam" id="PF20256">
    <property type="entry name" value="MoCoBD_2"/>
    <property type="match status" value="2"/>
</dbReference>
<dbReference type="Gene3D" id="3.30.365.10">
    <property type="entry name" value="Aldehyde oxidase/xanthine dehydrogenase, molybdopterin binding domain"/>
    <property type="match status" value="4"/>
</dbReference>
<dbReference type="InterPro" id="IPR006311">
    <property type="entry name" value="TAT_signal"/>
</dbReference>
<dbReference type="EMBL" id="QNRK01000016">
    <property type="protein sequence ID" value="RBP11378.1"/>
    <property type="molecule type" value="Genomic_DNA"/>
</dbReference>
<gene>
    <name evidence="3" type="ORF">DFR50_11672</name>
</gene>
<dbReference type="Proteomes" id="UP000253529">
    <property type="component" value="Unassembled WGS sequence"/>
</dbReference>
<dbReference type="SUPFAM" id="SSF56003">
    <property type="entry name" value="Molybdenum cofactor-binding domain"/>
    <property type="match status" value="2"/>
</dbReference>
<keyword evidence="1" id="KW-0732">Signal</keyword>
<dbReference type="AlphaFoldDB" id="A0A366F9U0"/>
<dbReference type="PIRSF" id="PIRSF036389">
    <property type="entry name" value="IOR_B"/>
    <property type="match status" value="1"/>
</dbReference>
<proteinExistence type="predicted"/>
<feature type="chain" id="PRO_5016999765" evidence="1">
    <location>
        <begin position="20"/>
        <end position="733"/>
    </location>
</feature>
<feature type="signal peptide" evidence="1">
    <location>
        <begin position="1"/>
        <end position="19"/>
    </location>
</feature>
<dbReference type="SMART" id="SM01008">
    <property type="entry name" value="Ald_Xan_dh_C"/>
    <property type="match status" value="1"/>
</dbReference>
<evidence type="ECO:0000259" key="2">
    <source>
        <dbReference type="SMART" id="SM01008"/>
    </source>
</evidence>
<dbReference type="OrthoDB" id="9767994at2"/>
<sequence>MSHSASAFALSRRSFLASAGAFSVAVAFGSSPGRSSPETSFKPNAWVTIEDNGEVTIVGPMVEMGQGVSTALPLILAEELDADWNRVRVSDPPQDERTFGHPTFKKLFGVDTLSTGGSFSVTGYYDKLRLVGAQARKVLLANAAEIWKAPVEELTTSPGTVVHAKSGRKLSYGDIARVARVPDPLPEVGEADLKPRSQFRLIGTDVGRVDVPGKVDGSARYGIDVQAPGMLYAAVLFPDVQYERAEQIDDAAAKAVSGVVKIVNLPSGVGVIADSFEAAVQARSLLGVTWSNSAPARAYDDSQVLQDYRRIAADGSRAGVDMIRTGDADAQIKTARWILAGEYLSDHVAHACMEPLNVTVRVDNGEIDVWSGSQSPTTMKFICAAVGKTSPDKVRIHPQLLGGAFGRKGDGDDMVVALMLALNAPGRPVKTIWSREDDFRNSKPRPLTAQRVEVGLDGERNIVAWRHRIVNESYLARTLPPEVWNQVKADIVTGGHGEVIYGPPSHHRVEWVRSARGVDVGSWRGVAAGYTKFAIETMIDEVAAFKRMDPLQYRLSMLGHAPRAANVLRRVAEMSRFASARDGDLGVGIAYSDDLESHTAVVAQVSVDAVSGKITVHRLWCAIDAGLAVQPKNIVAQVTGGMTFGLGAALTEQLAIRNGVMQATNFDGYHVLRMSDMPLMDVEVLSTDNPPSGVGEAGVPAVAPAIANAVAQLTGKRLRHIPMTPDRVKRALG</sequence>
<name>A0A366F9U0_9HYPH</name>
<dbReference type="RefSeq" id="WP_113890164.1">
    <property type="nucleotide sequence ID" value="NZ_QNRK01000016.1"/>
</dbReference>
<dbReference type="InterPro" id="IPR036856">
    <property type="entry name" value="Ald_Oxase/Xan_DH_a/b_sf"/>
</dbReference>
<evidence type="ECO:0000313" key="4">
    <source>
        <dbReference type="Proteomes" id="UP000253529"/>
    </source>
</evidence>